<accession>A0ABT4SJE0</accession>
<organism evidence="2 3">
    <name type="scientific">Nonomuraea corallina</name>
    <dbReference type="NCBI Taxonomy" id="2989783"/>
    <lineage>
        <taxon>Bacteria</taxon>
        <taxon>Bacillati</taxon>
        <taxon>Actinomycetota</taxon>
        <taxon>Actinomycetes</taxon>
        <taxon>Streptosporangiales</taxon>
        <taxon>Streptosporangiaceae</taxon>
        <taxon>Nonomuraea</taxon>
    </lineage>
</organism>
<dbReference type="Proteomes" id="UP001144036">
    <property type="component" value="Unassembled WGS sequence"/>
</dbReference>
<sequence>MSLSPSSSPASDALVAHFAAKLQYETDPSDVHAGQEQGARFALVDSRGETAWAQGRIVGALHMPTAEIARRAPLEIPAGLPVVTYCWGPGCNGATRAALEFAKLGYQVKEMIGGFEYWAREGYPVENDHGRVTRAPDPLTAPVDAVGCAC</sequence>
<dbReference type="PANTHER" id="PTHR43031:SF1">
    <property type="entry name" value="PYRIDINE NUCLEOTIDE-DISULPHIDE OXIDOREDUCTASE"/>
    <property type="match status" value="1"/>
</dbReference>
<gene>
    <name evidence="2" type="ORF">OUY22_28365</name>
</gene>
<dbReference type="RefSeq" id="WP_270158239.1">
    <property type="nucleotide sequence ID" value="NZ_JAPNNL010000150.1"/>
</dbReference>
<evidence type="ECO:0000313" key="2">
    <source>
        <dbReference type="EMBL" id="MDA0637336.1"/>
    </source>
</evidence>
<reference evidence="2" key="1">
    <citation type="submission" date="2022-11" db="EMBL/GenBank/DDBJ databases">
        <title>Nonomuraea corallina sp. nov., a new species of the genus Nonomuraea isolated from sea side sediment in Thai sea.</title>
        <authorList>
            <person name="Ngamcharungchit C."/>
            <person name="Matsumoto A."/>
            <person name="Suriyachadkun C."/>
            <person name="Panbangred W."/>
            <person name="Inahashi Y."/>
            <person name="Intra B."/>
        </authorList>
    </citation>
    <scope>NUCLEOTIDE SEQUENCE</scope>
    <source>
        <strain evidence="2">MCN248</strain>
    </source>
</reference>
<feature type="domain" description="Rhodanese" evidence="1">
    <location>
        <begin position="37"/>
        <end position="127"/>
    </location>
</feature>
<dbReference type="PROSITE" id="PS50206">
    <property type="entry name" value="RHODANESE_3"/>
    <property type="match status" value="1"/>
</dbReference>
<proteinExistence type="predicted"/>
<evidence type="ECO:0000259" key="1">
    <source>
        <dbReference type="PROSITE" id="PS50206"/>
    </source>
</evidence>
<dbReference type="Pfam" id="PF00581">
    <property type="entry name" value="Rhodanese"/>
    <property type="match status" value="1"/>
</dbReference>
<keyword evidence="3" id="KW-1185">Reference proteome</keyword>
<dbReference type="Gene3D" id="3.40.250.10">
    <property type="entry name" value="Rhodanese-like domain"/>
    <property type="match status" value="1"/>
</dbReference>
<comment type="caution">
    <text evidence="2">The sequence shown here is derived from an EMBL/GenBank/DDBJ whole genome shotgun (WGS) entry which is preliminary data.</text>
</comment>
<dbReference type="InterPro" id="IPR050229">
    <property type="entry name" value="GlpE_sulfurtransferase"/>
</dbReference>
<dbReference type="SMART" id="SM00450">
    <property type="entry name" value="RHOD"/>
    <property type="match status" value="1"/>
</dbReference>
<dbReference type="PANTHER" id="PTHR43031">
    <property type="entry name" value="FAD-DEPENDENT OXIDOREDUCTASE"/>
    <property type="match status" value="1"/>
</dbReference>
<dbReference type="EMBL" id="JAPNNL010000150">
    <property type="protein sequence ID" value="MDA0637336.1"/>
    <property type="molecule type" value="Genomic_DNA"/>
</dbReference>
<dbReference type="InterPro" id="IPR036873">
    <property type="entry name" value="Rhodanese-like_dom_sf"/>
</dbReference>
<protein>
    <submittedName>
        <fullName evidence="2">Rhodanese-like domain-containing protein</fullName>
    </submittedName>
</protein>
<name>A0ABT4SJE0_9ACTN</name>
<dbReference type="InterPro" id="IPR001763">
    <property type="entry name" value="Rhodanese-like_dom"/>
</dbReference>
<dbReference type="SUPFAM" id="SSF52821">
    <property type="entry name" value="Rhodanese/Cell cycle control phosphatase"/>
    <property type="match status" value="1"/>
</dbReference>
<evidence type="ECO:0000313" key="3">
    <source>
        <dbReference type="Proteomes" id="UP001144036"/>
    </source>
</evidence>